<evidence type="ECO:0000313" key="12">
    <source>
        <dbReference type="Proteomes" id="UP000015104"/>
    </source>
</evidence>
<gene>
    <name evidence="11" type="primary">107372082</name>
</gene>
<dbReference type="EnsemblMetazoa" id="tetur03g06020.1">
    <property type="protein sequence ID" value="tetur03g06020.1"/>
    <property type="gene ID" value="tetur03g06020"/>
</dbReference>
<dbReference type="Proteomes" id="UP000015104">
    <property type="component" value="Unassembled WGS sequence"/>
</dbReference>
<keyword evidence="4 7" id="KW-0560">Oxidoreductase</keyword>
<comment type="pathway">
    <text evidence="2">Phospholipid metabolism; alpha-glycerophosphate cycle.</text>
</comment>
<dbReference type="GO" id="GO:0141152">
    <property type="term" value="F:glycerol-3-phosphate dehydrogenase (NAD+) activity"/>
    <property type="evidence" value="ECO:0007669"/>
    <property type="project" value="UniProtKB-UniRule"/>
</dbReference>
<dbReference type="Pfam" id="PF01210">
    <property type="entry name" value="NAD_Gly3P_dh_N"/>
    <property type="match status" value="1"/>
</dbReference>
<dbReference type="InterPro" id="IPR017751">
    <property type="entry name" value="G3P_DH_NAD-dep_euk"/>
</dbReference>
<evidence type="ECO:0000256" key="2">
    <source>
        <dbReference type="ARBA" id="ARBA00005192"/>
    </source>
</evidence>
<evidence type="ECO:0000256" key="6">
    <source>
        <dbReference type="ARBA" id="ARBA00048683"/>
    </source>
</evidence>
<dbReference type="eggNOG" id="KOG2711">
    <property type="taxonomic scope" value="Eukaryota"/>
</dbReference>
<dbReference type="PRINTS" id="PR00077">
    <property type="entry name" value="GPDHDRGNASE"/>
</dbReference>
<keyword evidence="12" id="KW-1185">Reference proteome</keyword>
<dbReference type="KEGG" id="tut:107372082"/>
<dbReference type="GO" id="GO:0042803">
    <property type="term" value="F:protein homodimerization activity"/>
    <property type="evidence" value="ECO:0007669"/>
    <property type="project" value="InterPro"/>
</dbReference>
<dbReference type="SUPFAM" id="SSF48179">
    <property type="entry name" value="6-phosphogluconate dehydrogenase C-terminal domain-like"/>
    <property type="match status" value="1"/>
</dbReference>
<evidence type="ECO:0000313" key="11">
    <source>
        <dbReference type="EnsemblMetazoa" id="tetur03g06020.1"/>
    </source>
</evidence>
<dbReference type="PANTHER" id="PTHR11728">
    <property type="entry name" value="GLYCEROL-3-PHOSPHATE DEHYDROGENASE"/>
    <property type="match status" value="1"/>
</dbReference>
<feature type="domain" description="Glycerol-3-phosphate dehydrogenase NAD-dependent N-terminal" evidence="9">
    <location>
        <begin position="106"/>
        <end position="265"/>
    </location>
</feature>
<proteinExistence type="inferred from homology"/>
<dbReference type="HOGENOM" id="CLU_033449_2_5_1"/>
<comment type="catalytic activity">
    <reaction evidence="6 8">
        <text>sn-glycerol 3-phosphate + NAD(+) = dihydroxyacetone phosphate + NADH + H(+)</text>
        <dbReference type="Rhea" id="RHEA:11092"/>
        <dbReference type="ChEBI" id="CHEBI:15378"/>
        <dbReference type="ChEBI" id="CHEBI:57540"/>
        <dbReference type="ChEBI" id="CHEBI:57597"/>
        <dbReference type="ChEBI" id="CHEBI:57642"/>
        <dbReference type="ChEBI" id="CHEBI:57945"/>
        <dbReference type="EC" id="1.1.1.8"/>
    </reaction>
</comment>
<dbReference type="FunFam" id="1.10.1040.10:FF:000004">
    <property type="entry name" value="Glycerol-3-phosphate dehydrogenase [NAD(+)]"/>
    <property type="match status" value="1"/>
</dbReference>
<sequence>MSRKLLANQQAIRFYSSTYNSIYESIKIKLQNHLKNHEFQFKAHHHTYSDTSIRNQHKISGDGLWSPTLHFEKNQLSPSSSSLYSSLSSTSELDQTNCNNDKPRRVTVIGGGSWGSAISKVIAGNVTKYPDLFDPEIVLYLRDENLRLVIEKTRVNIRYLQIKLPTNIKPVSDLKEAISRSDVLIFAIPHEYIKDVCFKIPKRSILTPRPVGVSLIKGLHIDGNGNLERTTQIISRMLDIPVGALSGANVALSVAKEEFSEATLSPPLPSSPKVDEMLNKLFATSYFKISTCYDTPTVEICGALKNVISCGAGIIDGIGYGVNTKAAAIRAGIRESIRFVSIFHPEYKLSTFFENCGIADAIGSSFGGRNRKVIEQFVKSTKSLAVLEREILGGQKLQGPSTGEVVNRLLDNRNLCDQFPFFTTIHRICNREEEPRAILKALELSC</sequence>
<protein>
    <recommendedName>
        <fullName evidence="8">Glycerol-3-phosphate dehydrogenase [NAD(+)]</fullName>
        <ecNumber evidence="8">1.1.1.8</ecNumber>
    </recommendedName>
</protein>
<organism evidence="11 12">
    <name type="scientific">Tetranychus urticae</name>
    <name type="common">Two-spotted spider mite</name>
    <dbReference type="NCBI Taxonomy" id="32264"/>
    <lineage>
        <taxon>Eukaryota</taxon>
        <taxon>Metazoa</taxon>
        <taxon>Ecdysozoa</taxon>
        <taxon>Arthropoda</taxon>
        <taxon>Chelicerata</taxon>
        <taxon>Arachnida</taxon>
        <taxon>Acari</taxon>
        <taxon>Acariformes</taxon>
        <taxon>Trombidiformes</taxon>
        <taxon>Prostigmata</taxon>
        <taxon>Eleutherengona</taxon>
        <taxon>Raphignathae</taxon>
        <taxon>Tetranychoidea</taxon>
        <taxon>Tetranychidae</taxon>
        <taxon>Tetranychus</taxon>
    </lineage>
</organism>
<reference evidence="12" key="1">
    <citation type="submission" date="2011-08" db="EMBL/GenBank/DDBJ databases">
        <authorList>
            <person name="Rombauts S."/>
        </authorList>
    </citation>
    <scope>NUCLEOTIDE SEQUENCE</scope>
    <source>
        <strain evidence="12">London</strain>
    </source>
</reference>
<dbReference type="OMA" id="FAIPHEY"/>
<dbReference type="InterPro" id="IPR006168">
    <property type="entry name" value="G3P_DH_NAD-dep"/>
</dbReference>
<dbReference type="EMBL" id="CAEY01001131">
    <property type="status" value="NOT_ANNOTATED_CDS"/>
    <property type="molecule type" value="Genomic_DNA"/>
</dbReference>
<dbReference type="GO" id="GO:0046168">
    <property type="term" value="P:glycerol-3-phosphate catabolic process"/>
    <property type="evidence" value="ECO:0007669"/>
    <property type="project" value="UniProtKB-UniRule"/>
</dbReference>
<keyword evidence="5 7" id="KW-0520">NAD</keyword>
<dbReference type="AlphaFoldDB" id="T1K010"/>
<evidence type="ECO:0000259" key="9">
    <source>
        <dbReference type="Pfam" id="PF01210"/>
    </source>
</evidence>
<evidence type="ECO:0000256" key="5">
    <source>
        <dbReference type="ARBA" id="ARBA00023027"/>
    </source>
</evidence>
<evidence type="ECO:0000256" key="8">
    <source>
        <dbReference type="RuleBase" id="RU361243"/>
    </source>
</evidence>
<dbReference type="GO" id="GO:0005829">
    <property type="term" value="C:cytosol"/>
    <property type="evidence" value="ECO:0007669"/>
    <property type="project" value="TreeGrafter"/>
</dbReference>
<dbReference type="Gene3D" id="3.40.50.720">
    <property type="entry name" value="NAD(P)-binding Rossmann-like Domain"/>
    <property type="match status" value="1"/>
</dbReference>
<dbReference type="PANTHER" id="PTHR11728:SF8">
    <property type="entry name" value="GLYCEROL-3-PHOSPHATE DEHYDROGENASE [NAD(+)]-RELATED"/>
    <property type="match status" value="1"/>
</dbReference>
<dbReference type="Pfam" id="PF07479">
    <property type="entry name" value="NAD_Gly3P_dh_C"/>
    <property type="match status" value="1"/>
</dbReference>
<dbReference type="InterPro" id="IPR011128">
    <property type="entry name" value="G3P_DH_NAD-dep_N"/>
</dbReference>
<dbReference type="InterPro" id="IPR008927">
    <property type="entry name" value="6-PGluconate_DH-like_C_sf"/>
</dbReference>
<dbReference type="GO" id="GO:0005975">
    <property type="term" value="P:carbohydrate metabolic process"/>
    <property type="evidence" value="ECO:0007669"/>
    <property type="project" value="InterPro"/>
</dbReference>
<dbReference type="InterPro" id="IPR013328">
    <property type="entry name" value="6PGD_dom2"/>
</dbReference>
<dbReference type="OrthoDB" id="10263760at2759"/>
<evidence type="ECO:0000256" key="7">
    <source>
        <dbReference type="RuleBase" id="RU000437"/>
    </source>
</evidence>
<dbReference type="NCBIfam" id="TIGR03376">
    <property type="entry name" value="glycerol3P_DH"/>
    <property type="match status" value="1"/>
</dbReference>
<feature type="domain" description="Glycerol-3-phosphate dehydrogenase NAD-dependent C-terminal" evidence="10">
    <location>
        <begin position="294"/>
        <end position="439"/>
    </location>
</feature>
<dbReference type="EC" id="1.1.1.8" evidence="8"/>
<dbReference type="InterPro" id="IPR006109">
    <property type="entry name" value="G3P_DH_NAD-dep_C"/>
</dbReference>
<reference evidence="11" key="2">
    <citation type="submission" date="2015-06" db="UniProtKB">
        <authorList>
            <consortium name="EnsemblMetazoa"/>
        </authorList>
    </citation>
    <scope>IDENTIFICATION</scope>
</reference>
<comment type="similarity">
    <text evidence="3 7">Belongs to the NAD-dependent glycerol-3-phosphate dehydrogenase family.</text>
</comment>
<dbReference type="GO" id="GO:0051287">
    <property type="term" value="F:NAD binding"/>
    <property type="evidence" value="ECO:0007669"/>
    <property type="project" value="UniProtKB-UniRule"/>
</dbReference>
<dbReference type="UniPathway" id="UPA00086"/>
<dbReference type="Gene3D" id="1.10.1040.10">
    <property type="entry name" value="N-(1-d-carboxylethyl)-l-norvaline Dehydrogenase, domain 2"/>
    <property type="match status" value="1"/>
</dbReference>
<name>T1K010_TETUR</name>
<evidence type="ECO:0000259" key="10">
    <source>
        <dbReference type="Pfam" id="PF07479"/>
    </source>
</evidence>
<evidence type="ECO:0000256" key="1">
    <source>
        <dbReference type="ARBA" id="ARBA00005189"/>
    </source>
</evidence>
<evidence type="ECO:0000256" key="4">
    <source>
        <dbReference type="ARBA" id="ARBA00023002"/>
    </source>
</evidence>
<dbReference type="InterPro" id="IPR036291">
    <property type="entry name" value="NAD(P)-bd_dom_sf"/>
</dbReference>
<accession>T1K010</accession>
<comment type="pathway">
    <text evidence="1">Lipid metabolism.</text>
</comment>
<evidence type="ECO:0000256" key="3">
    <source>
        <dbReference type="ARBA" id="ARBA00011009"/>
    </source>
</evidence>
<dbReference type="STRING" id="32264.T1K010"/>
<dbReference type="GO" id="GO:0006650">
    <property type="term" value="P:glycerophospholipid metabolic process"/>
    <property type="evidence" value="ECO:0007669"/>
    <property type="project" value="UniProtKB-UniPathway"/>
</dbReference>
<dbReference type="SUPFAM" id="SSF51735">
    <property type="entry name" value="NAD(P)-binding Rossmann-fold domains"/>
    <property type="match status" value="1"/>
</dbReference>